<dbReference type="KEGG" id="bthy:AQ980_31470"/>
<proteinExistence type="predicted"/>
<protein>
    <submittedName>
        <fullName evidence="1">Uncharacterized protein</fullName>
    </submittedName>
</protein>
<organism evidence="1 2">
    <name type="scientific">Bacillus thuringiensis</name>
    <dbReference type="NCBI Taxonomy" id="1428"/>
    <lineage>
        <taxon>Bacteria</taxon>
        <taxon>Bacillati</taxon>
        <taxon>Bacillota</taxon>
        <taxon>Bacilli</taxon>
        <taxon>Bacillales</taxon>
        <taxon>Bacillaceae</taxon>
        <taxon>Bacillus</taxon>
        <taxon>Bacillus cereus group</taxon>
    </lineage>
</organism>
<dbReference type="Proteomes" id="UP000194143">
    <property type="component" value="Plasmid poh2"/>
</dbReference>
<reference evidence="1 2" key="1">
    <citation type="submission" date="2017-04" db="EMBL/GenBank/DDBJ databases">
        <title>Complete Genome Sequence of Bacillus thuringiensis type Strain ATCC 10792.</title>
        <authorList>
            <person name="Oh D.-H."/>
            <person name="Park B.-J."/>
            <person name="Shuai W."/>
            <person name="Chelliah R."/>
        </authorList>
    </citation>
    <scope>NUCLEOTIDE SEQUENCE [LARGE SCALE GENOMIC DNA]</scope>
    <source>
        <strain evidence="1 2">ATCC 10792</strain>
        <plasmid evidence="1 2">poh2</plasmid>
    </source>
</reference>
<sequence length="143" mass="16702">MKMKYQLEYDKVLLAKDRIILEETGEIISSVSIWIRFGKVFDGDISCPEHMILVDGEEKYLSELLRVAYDPKTKEFSFYPHDAIGDNYEVVDYTKDVGEVFVEPQPISKKEFFSIIEKYGHLFEMDNSLQNCAYSSYKIESKL</sequence>
<gene>
    <name evidence="1" type="ORF">CAB88_31645</name>
</gene>
<evidence type="ECO:0000313" key="1">
    <source>
        <dbReference type="EMBL" id="ARP61566.1"/>
    </source>
</evidence>
<name>A0A1W6WYF0_BACTU</name>
<keyword evidence="1" id="KW-0614">Plasmid</keyword>
<geneLocation type="plasmid" evidence="1 2">
    <name>poh2</name>
</geneLocation>
<dbReference type="AlphaFoldDB" id="A0A1W6WYF0"/>
<keyword evidence="2" id="KW-1185">Reference proteome</keyword>
<accession>A0A1W6WYF0</accession>
<dbReference type="EMBL" id="CP021063">
    <property type="protein sequence ID" value="ARP61566.1"/>
    <property type="molecule type" value="Genomic_DNA"/>
</dbReference>
<evidence type="ECO:0000313" key="2">
    <source>
        <dbReference type="Proteomes" id="UP000194143"/>
    </source>
</evidence>